<dbReference type="AlphaFoldDB" id="A0AAE3SKF0"/>
<name>A0AAE3SKF0_9BACT</name>
<dbReference type="RefSeq" id="WP_301200548.1">
    <property type="nucleotide sequence ID" value="NZ_JAPDPI010000030.1"/>
</dbReference>
<keyword evidence="2" id="KW-1185">Reference proteome</keyword>
<evidence type="ECO:0000313" key="2">
    <source>
        <dbReference type="Proteomes" id="UP001207408"/>
    </source>
</evidence>
<dbReference type="Pfam" id="PF07505">
    <property type="entry name" value="DUF5131"/>
    <property type="match status" value="1"/>
</dbReference>
<comment type="caution">
    <text evidence="1">The sequence shown here is derived from an EMBL/GenBank/DDBJ whole genome shotgun (WGS) entry which is preliminary data.</text>
</comment>
<evidence type="ECO:0000313" key="1">
    <source>
        <dbReference type="EMBL" id="MCW3806780.1"/>
    </source>
</evidence>
<proteinExistence type="predicted"/>
<dbReference type="EMBL" id="JAPDPI010000030">
    <property type="protein sequence ID" value="MCW3806780.1"/>
    <property type="molecule type" value="Genomic_DNA"/>
</dbReference>
<gene>
    <name evidence="1" type="ORF">OM074_14180</name>
</gene>
<reference evidence="1" key="1">
    <citation type="submission" date="2022-10" db="EMBL/GenBank/DDBJ databases">
        <authorList>
            <person name="Yu W.X."/>
        </authorList>
    </citation>
    <scope>NUCLEOTIDE SEQUENCE</scope>
    <source>
        <strain evidence="1">D04</strain>
    </source>
</reference>
<sequence length="289" mass="33751">MHDIWNPWHGCTKISEGCQYCYMFFLDRQRDKEGSNIYKTKSGFNYPLQKNRNGQYKIKSGELIRVCMTSDFFLEEADCWRNEAWQMMKIRSDVKFFLLTKRPERVEKCLPNNWDDGWENIFFNVTCENQKRADERIPILLKLPFKHKGIMTAPLIGDIQIEDYLKTGQVEQVIAGGENYDGARPCNFDWIKSLQRQCIKYNISFCFIETGTNFIKDGIAYSIPKKSVQSQMAFKSGMNYKGKPINFILKDTMGFPIEPIYMYQPKYKINCHTCGSKPICNGCCDCGRC</sequence>
<accession>A0AAE3SKF0</accession>
<organism evidence="1 2">
    <name type="scientific">Plebeiibacterium marinum</name>
    <dbReference type="NCBI Taxonomy" id="2992111"/>
    <lineage>
        <taxon>Bacteria</taxon>
        <taxon>Pseudomonadati</taxon>
        <taxon>Bacteroidota</taxon>
        <taxon>Bacteroidia</taxon>
        <taxon>Marinilabiliales</taxon>
        <taxon>Marinilabiliaceae</taxon>
        <taxon>Plebeiibacterium</taxon>
    </lineage>
</organism>
<dbReference type="Proteomes" id="UP001207408">
    <property type="component" value="Unassembled WGS sequence"/>
</dbReference>
<dbReference type="InterPro" id="IPR011101">
    <property type="entry name" value="DUF5131"/>
</dbReference>
<protein>
    <submittedName>
        <fullName evidence="1">Phage Gp37/Gp68 family protein</fullName>
    </submittedName>
</protein>